<accession>A0A1W1BYB4</accession>
<name>A0A1W1BYB4_9ZZZZ</name>
<sequence length="74" mass="8397">MDITLEVKRLLCPMPVIRLSEKIAELKSGDTIKIIATDKGVKNDIPAWCRVHNHKVISINELNNEVHILVEVLK</sequence>
<dbReference type="InterPro" id="IPR036868">
    <property type="entry name" value="TusA-like_sf"/>
</dbReference>
<comment type="similarity">
    <text evidence="1">Belongs to the sulfur carrier protein TusA family.</text>
</comment>
<dbReference type="Pfam" id="PF01206">
    <property type="entry name" value="TusA"/>
    <property type="match status" value="1"/>
</dbReference>
<dbReference type="CDD" id="cd00291">
    <property type="entry name" value="SirA_YedF_YeeD"/>
    <property type="match status" value="1"/>
</dbReference>
<reference evidence="3" key="1">
    <citation type="submission" date="2016-10" db="EMBL/GenBank/DDBJ databases">
        <authorList>
            <person name="de Groot N.N."/>
        </authorList>
    </citation>
    <scope>NUCLEOTIDE SEQUENCE</scope>
</reference>
<dbReference type="PANTHER" id="PTHR33279">
    <property type="entry name" value="SULFUR CARRIER PROTEIN YEDF-RELATED"/>
    <property type="match status" value="1"/>
</dbReference>
<proteinExistence type="inferred from homology"/>
<dbReference type="Gene3D" id="3.30.110.40">
    <property type="entry name" value="TusA-like domain"/>
    <property type="match status" value="1"/>
</dbReference>
<dbReference type="InterPro" id="IPR001455">
    <property type="entry name" value="TusA-like"/>
</dbReference>
<dbReference type="AlphaFoldDB" id="A0A1W1BYB4"/>
<dbReference type="PANTHER" id="PTHR33279:SF6">
    <property type="entry name" value="SULFUR CARRIER PROTEIN YEDF-RELATED"/>
    <property type="match status" value="1"/>
</dbReference>
<organism evidence="3">
    <name type="scientific">hydrothermal vent metagenome</name>
    <dbReference type="NCBI Taxonomy" id="652676"/>
    <lineage>
        <taxon>unclassified sequences</taxon>
        <taxon>metagenomes</taxon>
        <taxon>ecological metagenomes</taxon>
    </lineage>
</organism>
<gene>
    <name evidence="3" type="ORF">MNB_SUP05-5-1090</name>
</gene>
<evidence type="ECO:0000259" key="2">
    <source>
        <dbReference type="Pfam" id="PF01206"/>
    </source>
</evidence>
<protein>
    <submittedName>
        <fullName evidence="3">tRNA 5-methylaminomethyl-2-thiouridine synthase TusA</fullName>
    </submittedName>
</protein>
<dbReference type="SUPFAM" id="SSF64307">
    <property type="entry name" value="SirA-like"/>
    <property type="match status" value="1"/>
</dbReference>
<evidence type="ECO:0000313" key="3">
    <source>
        <dbReference type="EMBL" id="SFV58529.1"/>
    </source>
</evidence>
<evidence type="ECO:0000256" key="1">
    <source>
        <dbReference type="ARBA" id="ARBA00008984"/>
    </source>
</evidence>
<dbReference type="EMBL" id="FPHJ01000024">
    <property type="protein sequence ID" value="SFV58529.1"/>
    <property type="molecule type" value="Genomic_DNA"/>
</dbReference>
<feature type="domain" description="UPF0033" evidence="2">
    <location>
        <begin position="4"/>
        <end position="71"/>
    </location>
</feature>